<proteinExistence type="predicted"/>
<reference evidence="2 3" key="1">
    <citation type="submission" date="2016-07" db="EMBL/GenBank/DDBJ databases">
        <title>Draft Genome Sequence of Methylophaga muralis Bur 1.</title>
        <authorList>
            <person name="Vasilenko O.V."/>
            <person name="Doronina N.V."/>
            <person name="Shmareva M.N."/>
            <person name="Tarlachkov S.V."/>
            <person name="Mustakhimov I."/>
            <person name="Trotsenko Y.A."/>
        </authorList>
    </citation>
    <scope>NUCLEOTIDE SEQUENCE [LARGE SCALE GENOMIC DNA]</scope>
    <source>
        <strain evidence="2 3">Bur 1</strain>
    </source>
</reference>
<accession>A0A1E3GP99</accession>
<sequence length="184" mass="19800">MKTDDINSSTPNWASILGVVAIVLGVFLTAMHGTETMKQLVIPANMPVSGEMPEADCPLDELEEEGISLAECEFLVDHVKGIALSSPDWFPSTMMTLSLIGMLLAFASVIVGGAMVNFTSWSTTSAIVIFAGLALVDLLQFAVVVNSGPVLRDIYLWSVLLWFLLHLMLLVGAIAGRDHQTAQH</sequence>
<feature type="transmembrane region" description="Helical" evidence="1">
    <location>
        <begin position="154"/>
        <end position="175"/>
    </location>
</feature>
<evidence type="ECO:0000256" key="1">
    <source>
        <dbReference type="SAM" id="Phobius"/>
    </source>
</evidence>
<keyword evidence="1" id="KW-0472">Membrane</keyword>
<name>A0A1E3GP99_9GAMM</name>
<feature type="transmembrane region" description="Helical" evidence="1">
    <location>
        <begin position="12"/>
        <end position="31"/>
    </location>
</feature>
<dbReference type="PATRIC" id="fig|291169.3.peg.2409"/>
<keyword evidence="1" id="KW-1133">Transmembrane helix</keyword>
<organism evidence="2 3">
    <name type="scientific">Methylophaga muralis</name>
    <dbReference type="NCBI Taxonomy" id="291169"/>
    <lineage>
        <taxon>Bacteria</taxon>
        <taxon>Pseudomonadati</taxon>
        <taxon>Pseudomonadota</taxon>
        <taxon>Gammaproteobacteria</taxon>
        <taxon>Thiotrichales</taxon>
        <taxon>Piscirickettsiaceae</taxon>
        <taxon>Methylophaga</taxon>
    </lineage>
</organism>
<dbReference type="RefSeq" id="WP_069296782.1">
    <property type="nucleotide sequence ID" value="NZ_MCRI01000036.1"/>
</dbReference>
<gene>
    <name evidence="2" type="ORF">A9E74_02391</name>
</gene>
<comment type="caution">
    <text evidence="2">The sequence shown here is derived from an EMBL/GenBank/DDBJ whole genome shotgun (WGS) entry which is preliminary data.</text>
</comment>
<dbReference type="EMBL" id="MCRI01000036">
    <property type="protein sequence ID" value="ODN65869.1"/>
    <property type="molecule type" value="Genomic_DNA"/>
</dbReference>
<evidence type="ECO:0000313" key="2">
    <source>
        <dbReference type="EMBL" id="ODN65869.1"/>
    </source>
</evidence>
<keyword evidence="1" id="KW-0812">Transmembrane</keyword>
<protein>
    <submittedName>
        <fullName evidence="2">Uncharacterized protein</fullName>
    </submittedName>
</protein>
<evidence type="ECO:0000313" key="3">
    <source>
        <dbReference type="Proteomes" id="UP000094379"/>
    </source>
</evidence>
<feature type="transmembrane region" description="Helical" evidence="1">
    <location>
        <begin position="127"/>
        <end position="148"/>
    </location>
</feature>
<keyword evidence="3" id="KW-1185">Reference proteome</keyword>
<dbReference type="AlphaFoldDB" id="A0A1E3GP99"/>
<dbReference type="Proteomes" id="UP000094379">
    <property type="component" value="Unassembled WGS sequence"/>
</dbReference>
<feature type="transmembrane region" description="Helical" evidence="1">
    <location>
        <begin position="94"/>
        <end position="115"/>
    </location>
</feature>